<evidence type="ECO:0000313" key="6">
    <source>
        <dbReference type="EMBL" id="RAI89300.1"/>
    </source>
</evidence>
<dbReference type="GO" id="GO:0030170">
    <property type="term" value="F:pyridoxal phosphate binding"/>
    <property type="evidence" value="ECO:0007669"/>
    <property type="project" value="TreeGrafter"/>
</dbReference>
<evidence type="ECO:0008006" key="8">
    <source>
        <dbReference type="Google" id="ProtNLM"/>
    </source>
</evidence>
<keyword evidence="7" id="KW-1185">Reference proteome</keyword>
<proteinExistence type="inferred from homology"/>
<dbReference type="PANTHER" id="PTHR30244:SF36">
    <property type="entry name" value="3-OXO-GLUCOSE-6-PHOSPHATE:GLUTAMATE AMINOTRANSFERASE"/>
    <property type="match status" value="1"/>
</dbReference>
<dbReference type="Gene3D" id="3.90.1150.10">
    <property type="entry name" value="Aspartate Aminotransferase, domain 1"/>
    <property type="match status" value="1"/>
</dbReference>
<dbReference type="RefSeq" id="WP_111611689.1">
    <property type="nucleotide sequence ID" value="NZ_QLLK01000006.1"/>
</dbReference>
<dbReference type="PANTHER" id="PTHR30244">
    <property type="entry name" value="TRANSAMINASE"/>
    <property type="match status" value="1"/>
</dbReference>
<evidence type="ECO:0000256" key="4">
    <source>
        <dbReference type="PIRSR" id="PIRSR000390-2"/>
    </source>
</evidence>
<protein>
    <recommendedName>
        <fullName evidence="8">dTDP-4-amino-4,6-dideoxygalactose transaminase</fullName>
    </recommendedName>
</protein>
<dbReference type="GO" id="GO:0000271">
    <property type="term" value="P:polysaccharide biosynthetic process"/>
    <property type="evidence" value="ECO:0007669"/>
    <property type="project" value="TreeGrafter"/>
</dbReference>
<dbReference type="Gene3D" id="3.40.640.10">
    <property type="entry name" value="Type I PLP-dependent aspartate aminotransferase-like (Major domain)"/>
    <property type="match status" value="1"/>
</dbReference>
<dbReference type="InterPro" id="IPR015424">
    <property type="entry name" value="PyrdxlP-dep_Trfase"/>
</dbReference>
<dbReference type="SUPFAM" id="SSF53383">
    <property type="entry name" value="PLP-dependent transferases"/>
    <property type="match status" value="1"/>
</dbReference>
<dbReference type="OrthoDB" id="9804264at2"/>
<dbReference type="InterPro" id="IPR015422">
    <property type="entry name" value="PyrdxlP-dep_Trfase_small"/>
</dbReference>
<evidence type="ECO:0000313" key="7">
    <source>
        <dbReference type="Proteomes" id="UP000249610"/>
    </source>
</evidence>
<accession>A0A327PAK1</accession>
<gene>
    <name evidence="6" type="ORF">LV83_02341</name>
</gene>
<sequence>MKVPFLDLKRMDEELKNALKSKFAEMLDKGNFSGGEEVQAFESQITNYLNSTFSIACANGTDALELALRALGIGKGDEVIIPAMTWVSTAEVVVMVGAKPVFWDTDENGLLASDWEKAITPKAKAVIPVHLYGKLVDMESLVRKAKLHKLFVIEDGAQSFGSFQNGKAAGTFGDVGCLSFYPTKNLGALGEAGMCLTNDQELNDRIKMLLNHGQEIRDKHDLVGRNSRIDSIQAGFLNVFMQRFGSFQTTRKRLAQMYLDELSSIDRLSLPLDILQQDHNAHLFVIQTDRRDELKKFLLERGIGTAIHYPHILPDMEPFRSKGEFDNARNLSERGLSLPLNPWMKDEEIESIVKSIQDFFA</sequence>
<evidence type="ECO:0000256" key="1">
    <source>
        <dbReference type="ARBA" id="ARBA00022898"/>
    </source>
</evidence>
<reference evidence="6 7" key="1">
    <citation type="submission" date="2018-06" db="EMBL/GenBank/DDBJ databases">
        <title>Genomic Encyclopedia of Archaeal and Bacterial Type Strains, Phase II (KMG-II): from individual species to whole genera.</title>
        <authorList>
            <person name="Goeker M."/>
        </authorList>
    </citation>
    <scope>NUCLEOTIDE SEQUENCE [LARGE SCALE GENOMIC DNA]</scope>
    <source>
        <strain evidence="6 7">DSM 23446</strain>
    </source>
</reference>
<keyword evidence="1 4" id="KW-0663">Pyridoxal phosphate</keyword>
<dbReference type="InterPro" id="IPR015421">
    <property type="entry name" value="PyrdxlP-dep_Trfase_major"/>
</dbReference>
<comment type="caution">
    <text evidence="6">The sequence shown here is derived from an EMBL/GenBank/DDBJ whole genome shotgun (WGS) entry which is preliminary data.</text>
</comment>
<dbReference type="AlphaFoldDB" id="A0A327PAK1"/>
<dbReference type="EMBL" id="QLLK01000006">
    <property type="protein sequence ID" value="RAI89300.1"/>
    <property type="molecule type" value="Genomic_DNA"/>
</dbReference>
<dbReference type="Proteomes" id="UP000249610">
    <property type="component" value="Unassembled WGS sequence"/>
</dbReference>
<feature type="active site" description="Proton acceptor" evidence="3">
    <location>
        <position position="184"/>
    </location>
</feature>
<dbReference type="Pfam" id="PF01041">
    <property type="entry name" value="DegT_DnrJ_EryC1"/>
    <property type="match status" value="1"/>
</dbReference>
<comment type="similarity">
    <text evidence="2 5">Belongs to the DegT/DnrJ/EryC1 family.</text>
</comment>
<dbReference type="CDD" id="cd00616">
    <property type="entry name" value="AHBA_syn"/>
    <property type="match status" value="1"/>
</dbReference>
<dbReference type="GO" id="GO:0008483">
    <property type="term" value="F:transaminase activity"/>
    <property type="evidence" value="ECO:0007669"/>
    <property type="project" value="TreeGrafter"/>
</dbReference>
<evidence type="ECO:0000256" key="3">
    <source>
        <dbReference type="PIRSR" id="PIRSR000390-1"/>
    </source>
</evidence>
<name>A0A327PAK1_9BACT</name>
<evidence type="ECO:0000256" key="2">
    <source>
        <dbReference type="ARBA" id="ARBA00037999"/>
    </source>
</evidence>
<dbReference type="PIRSF" id="PIRSF000390">
    <property type="entry name" value="PLP_StrS"/>
    <property type="match status" value="1"/>
</dbReference>
<dbReference type="InterPro" id="IPR000653">
    <property type="entry name" value="DegT/StrS_aminotransferase"/>
</dbReference>
<feature type="modified residue" description="N6-(pyridoxal phosphate)lysine" evidence="4">
    <location>
        <position position="184"/>
    </location>
</feature>
<organism evidence="6 7">
    <name type="scientific">Algoriphagus yeomjeoni</name>
    <dbReference type="NCBI Taxonomy" id="291403"/>
    <lineage>
        <taxon>Bacteria</taxon>
        <taxon>Pseudomonadati</taxon>
        <taxon>Bacteroidota</taxon>
        <taxon>Cytophagia</taxon>
        <taxon>Cytophagales</taxon>
        <taxon>Cyclobacteriaceae</taxon>
        <taxon>Algoriphagus</taxon>
    </lineage>
</organism>
<evidence type="ECO:0000256" key="5">
    <source>
        <dbReference type="RuleBase" id="RU004508"/>
    </source>
</evidence>